<comment type="similarity">
    <text evidence="7">Belongs to the polygalacturonase-inhibiting protein family.</text>
</comment>
<dbReference type="GO" id="GO:0016020">
    <property type="term" value="C:membrane"/>
    <property type="evidence" value="ECO:0007669"/>
    <property type="project" value="UniProtKB-SubCell"/>
</dbReference>
<dbReference type="SUPFAM" id="SSF52058">
    <property type="entry name" value="L domain-like"/>
    <property type="match status" value="1"/>
</dbReference>
<comment type="subcellular location">
    <subcellularLocation>
        <location evidence="1">Cell envelope</location>
    </subcellularLocation>
    <subcellularLocation>
        <location evidence="2">Membrane</location>
    </subcellularLocation>
</comment>
<dbReference type="InterPro" id="IPR051848">
    <property type="entry name" value="PGIP"/>
</dbReference>
<protein>
    <recommendedName>
        <fullName evidence="9">Leucine-rich repeat-containing N-terminal plant-type domain-containing protein</fullName>
    </recommendedName>
</protein>
<dbReference type="Proteomes" id="UP001222027">
    <property type="component" value="Unassembled WGS sequence"/>
</dbReference>
<dbReference type="Pfam" id="PF08263">
    <property type="entry name" value="LRRNT_2"/>
    <property type="match status" value="1"/>
</dbReference>
<evidence type="ECO:0000256" key="5">
    <source>
        <dbReference type="ARBA" id="ARBA00022737"/>
    </source>
</evidence>
<keyword evidence="11" id="KW-1185">Reference proteome</keyword>
<keyword evidence="3" id="KW-0433">Leucine-rich repeat</keyword>
<dbReference type="InterPro" id="IPR013210">
    <property type="entry name" value="LRR_N_plant-typ"/>
</dbReference>
<evidence type="ECO:0000256" key="1">
    <source>
        <dbReference type="ARBA" id="ARBA00004196"/>
    </source>
</evidence>
<evidence type="ECO:0000259" key="9">
    <source>
        <dbReference type="Pfam" id="PF08263"/>
    </source>
</evidence>
<evidence type="ECO:0000313" key="11">
    <source>
        <dbReference type="Proteomes" id="UP001222027"/>
    </source>
</evidence>
<gene>
    <name evidence="10" type="ORF">OPV22_003788</name>
</gene>
<proteinExistence type="inferred from homology"/>
<dbReference type="PANTHER" id="PTHR48059">
    <property type="entry name" value="POLYGALACTURONASE INHIBITOR 1"/>
    <property type="match status" value="1"/>
</dbReference>
<dbReference type="Pfam" id="PF00560">
    <property type="entry name" value="LRR_1"/>
    <property type="match status" value="4"/>
</dbReference>
<evidence type="ECO:0000256" key="6">
    <source>
        <dbReference type="ARBA" id="ARBA00023136"/>
    </source>
</evidence>
<feature type="domain" description="Leucine-rich repeat-containing N-terminal plant-type" evidence="9">
    <location>
        <begin position="36"/>
        <end position="72"/>
    </location>
</feature>
<evidence type="ECO:0000313" key="10">
    <source>
        <dbReference type="EMBL" id="KAJ8513354.1"/>
    </source>
</evidence>
<organism evidence="10 11">
    <name type="scientific">Ensete ventricosum</name>
    <name type="common">Abyssinian banana</name>
    <name type="synonym">Musa ensete</name>
    <dbReference type="NCBI Taxonomy" id="4639"/>
    <lineage>
        <taxon>Eukaryota</taxon>
        <taxon>Viridiplantae</taxon>
        <taxon>Streptophyta</taxon>
        <taxon>Embryophyta</taxon>
        <taxon>Tracheophyta</taxon>
        <taxon>Spermatophyta</taxon>
        <taxon>Magnoliopsida</taxon>
        <taxon>Liliopsida</taxon>
        <taxon>Zingiberales</taxon>
        <taxon>Musaceae</taxon>
        <taxon>Ensete</taxon>
    </lineage>
</organism>
<evidence type="ECO:0000256" key="8">
    <source>
        <dbReference type="SAM" id="SignalP"/>
    </source>
</evidence>
<keyword evidence="6" id="KW-0472">Membrane</keyword>
<dbReference type="AlphaFoldDB" id="A0AAV8S1Z9"/>
<reference evidence="10 11" key="1">
    <citation type="submission" date="2022-12" db="EMBL/GenBank/DDBJ databases">
        <title>Chromosome-scale assembly of the Ensete ventricosum genome.</title>
        <authorList>
            <person name="Dussert Y."/>
            <person name="Stocks J."/>
            <person name="Wendawek A."/>
            <person name="Woldeyes F."/>
            <person name="Nichols R.A."/>
            <person name="Borrell J.S."/>
        </authorList>
    </citation>
    <scope>NUCLEOTIDE SEQUENCE [LARGE SCALE GENOMIC DNA]</scope>
    <source>
        <strain evidence="11">cv. Maze</strain>
        <tissue evidence="10">Seeds</tissue>
    </source>
</reference>
<dbReference type="InterPro" id="IPR032675">
    <property type="entry name" value="LRR_dom_sf"/>
</dbReference>
<dbReference type="EMBL" id="JAQQAF010000001">
    <property type="protein sequence ID" value="KAJ8513354.1"/>
    <property type="molecule type" value="Genomic_DNA"/>
</dbReference>
<sequence>MRASPTYPCNCILLLLLFLVYLETGATNFHDRSCSPDDLRPLYAFVRSLHRGIRDWPAGNSTRCCRWPGVHCAPFSPSAVRVVGLDLSGKGLDGVLSPSLTGLDKLSFLNLSSNSFRGSIPPELLRLNLLEVLDLSSNHLSGELPPGIRNLSNLSRLVVSSNGFTGNIPDVFHDLRKLEVLSAKSNGFVGRLPTSLSSCSMLTVLDLWNNSLGGRIDLDFRRGFMEQYTNCCEQLGLPK</sequence>
<feature type="signal peptide" evidence="8">
    <location>
        <begin position="1"/>
        <end position="26"/>
    </location>
</feature>
<dbReference type="PANTHER" id="PTHR48059:SF35">
    <property type="entry name" value="LEUCINE-RICH REPEAT-CONTAINING N-TERMINAL PLANT-TYPE DOMAIN-CONTAINING PROTEIN"/>
    <property type="match status" value="1"/>
</dbReference>
<evidence type="ECO:0000256" key="7">
    <source>
        <dbReference type="ARBA" id="ARBA00038043"/>
    </source>
</evidence>
<dbReference type="FunFam" id="3.80.10.10:FF:000400">
    <property type="entry name" value="Nuclear pore complex protein NUP107"/>
    <property type="match status" value="1"/>
</dbReference>
<evidence type="ECO:0000256" key="4">
    <source>
        <dbReference type="ARBA" id="ARBA00022729"/>
    </source>
</evidence>
<evidence type="ECO:0000256" key="2">
    <source>
        <dbReference type="ARBA" id="ARBA00004370"/>
    </source>
</evidence>
<name>A0AAV8S1Z9_ENSVE</name>
<dbReference type="InterPro" id="IPR001611">
    <property type="entry name" value="Leu-rich_rpt"/>
</dbReference>
<evidence type="ECO:0000256" key="3">
    <source>
        <dbReference type="ARBA" id="ARBA00022614"/>
    </source>
</evidence>
<comment type="caution">
    <text evidence="10">The sequence shown here is derived from an EMBL/GenBank/DDBJ whole genome shotgun (WGS) entry which is preliminary data.</text>
</comment>
<dbReference type="Gene3D" id="3.80.10.10">
    <property type="entry name" value="Ribonuclease Inhibitor"/>
    <property type="match status" value="2"/>
</dbReference>
<feature type="chain" id="PRO_5043451503" description="Leucine-rich repeat-containing N-terminal plant-type domain-containing protein" evidence="8">
    <location>
        <begin position="27"/>
        <end position="239"/>
    </location>
</feature>
<keyword evidence="4 8" id="KW-0732">Signal</keyword>
<keyword evidence="5" id="KW-0677">Repeat</keyword>
<accession>A0AAV8S1Z9</accession>